<evidence type="ECO:0000313" key="1">
    <source>
        <dbReference type="EMBL" id="USQ75684.1"/>
    </source>
</evidence>
<dbReference type="Proteomes" id="UP001056535">
    <property type="component" value="Chromosome"/>
</dbReference>
<name>A0ABY4YFZ5_9MICO</name>
<keyword evidence="2" id="KW-1185">Reference proteome</keyword>
<proteinExistence type="predicted"/>
<protein>
    <submittedName>
        <fullName evidence="1">Uncharacterized protein</fullName>
    </submittedName>
</protein>
<dbReference type="RefSeq" id="WP_252620115.1">
    <property type="nucleotide sequence ID" value="NZ_CP099490.1"/>
</dbReference>
<sequence length="61" mass="6605">MCSLIDIDLATDAHDQRTRSLEHRLAARTRTSSAPAASSAVWRRVLPPAAATLPPAAWQEP</sequence>
<accession>A0ABY4YFZ5</accession>
<dbReference type="EMBL" id="CP099490">
    <property type="protein sequence ID" value="USQ75684.1"/>
    <property type="molecule type" value="Genomic_DNA"/>
</dbReference>
<gene>
    <name evidence="1" type="ORF">NF557_13840</name>
</gene>
<evidence type="ECO:0000313" key="2">
    <source>
        <dbReference type="Proteomes" id="UP001056535"/>
    </source>
</evidence>
<reference evidence="1" key="1">
    <citation type="submission" date="2022-06" db="EMBL/GenBank/DDBJ databases">
        <title>Ornithinimicrobium JY.X270.</title>
        <authorList>
            <person name="Huang Y."/>
        </authorList>
    </citation>
    <scope>NUCLEOTIDE SEQUENCE</scope>
    <source>
        <strain evidence="1">JY.X270</strain>
    </source>
</reference>
<organism evidence="1 2">
    <name type="scientific">Ornithinimicrobium cryptoxanthini</name>
    <dbReference type="NCBI Taxonomy" id="2934161"/>
    <lineage>
        <taxon>Bacteria</taxon>
        <taxon>Bacillati</taxon>
        <taxon>Actinomycetota</taxon>
        <taxon>Actinomycetes</taxon>
        <taxon>Micrococcales</taxon>
        <taxon>Ornithinimicrobiaceae</taxon>
        <taxon>Ornithinimicrobium</taxon>
    </lineage>
</organism>